<sequence>MGSVTSSEVYEVVYAERDCHRLYAEVIQKIEGRKRLWVRPLCLCEYEPRVLCSDPLTLRQIHDVRGDSDLVWPAVVFTQALDQDWLAVLTGLSPEAPSLGMRSTGGLNQAGEAKQKLRQFLQEIKPLN</sequence>
<evidence type="ECO:0000313" key="2">
    <source>
        <dbReference type="Proteomes" id="UP000031561"/>
    </source>
</evidence>
<organism evidence="1 2">
    <name type="scientific">Lyngbya confervoides BDU141951</name>
    <dbReference type="NCBI Taxonomy" id="1574623"/>
    <lineage>
        <taxon>Bacteria</taxon>
        <taxon>Bacillati</taxon>
        <taxon>Cyanobacteriota</taxon>
        <taxon>Cyanophyceae</taxon>
        <taxon>Oscillatoriophycideae</taxon>
        <taxon>Oscillatoriales</taxon>
        <taxon>Microcoleaceae</taxon>
        <taxon>Lyngbya</taxon>
    </lineage>
</organism>
<dbReference type="RefSeq" id="WP_166281881.1">
    <property type="nucleotide sequence ID" value="NZ_JTHE03000053.1"/>
</dbReference>
<accession>A0ABD4T3K9</accession>
<evidence type="ECO:0000313" key="1">
    <source>
        <dbReference type="EMBL" id="MCM1983063.1"/>
    </source>
</evidence>
<gene>
    <name evidence="1" type="ORF">QQ91_0009530</name>
</gene>
<protein>
    <submittedName>
        <fullName evidence="1">Uncharacterized protein</fullName>
    </submittedName>
</protein>
<dbReference type="EMBL" id="JTHE03000053">
    <property type="protein sequence ID" value="MCM1983063.1"/>
    <property type="molecule type" value="Genomic_DNA"/>
</dbReference>
<name>A0ABD4T3K9_9CYAN</name>
<dbReference type="AlphaFoldDB" id="A0ABD4T3K9"/>
<proteinExistence type="predicted"/>
<keyword evidence="2" id="KW-1185">Reference proteome</keyword>
<dbReference type="Proteomes" id="UP000031561">
    <property type="component" value="Unassembled WGS sequence"/>
</dbReference>
<reference evidence="1 2" key="1">
    <citation type="journal article" date="2015" name="Genome Announc.">
        <title>Draft Genome Sequence of Filamentous Marine Cyanobacterium Lyngbya confervoides Strain BDU141951.</title>
        <authorList>
            <person name="Chandrababunaidu M.M."/>
            <person name="Sen D."/>
            <person name="Tripathy S."/>
        </authorList>
    </citation>
    <scope>NUCLEOTIDE SEQUENCE [LARGE SCALE GENOMIC DNA]</scope>
    <source>
        <strain evidence="1 2">BDU141951</strain>
    </source>
</reference>
<comment type="caution">
    <text evidence="1">The sequence shown here is derived from an EMBL/GenBank/DDBJ whole genome shotgun (WGS) entry which is preliminary data.</text>
</comment>